<keyword evidence="9 10" id="KW-0376">Hydrogen peroxide</keyword>
<dbReference type="SUPFAM" id="SSF52317">
    <property type="entry name" value="Class I glutamine amidotransferase-like"/>
    <property type="match status" value="1"/>
</dbReference>
<dbReference type="GO" id="GO:0004096">
    <property type="term" value="F:catalase activity"/>
    <property type="evidence" value="ECO:0007669"/>
    <property type="project" value="UniProtKB-EC"/>
</dbReference>
<dbReference type="PRINTS" id="PR00067">
    <property type="entry name" value="CATALASE"/>
</dbReference>
<dbReference type="EC" id="1.11.1.6" evidence="3 10"/>
<evidence type="ECO:0000256" key="6">
    <source>
        <dbReference type="ARBA" id="ARBA00022723"/>
    </source>
</evidence>
<dbReference type="InterPro" id="IPR024708">
    <property type="entry name" value="Catalase_AS"/>
</dbReference>
<dbReference type="InterPro" id="IPR029062">
    <property type="entry name" value="Class_I_gatase-like"/>
</dbReference>
<comment type="caution">
    <text evidence="13">The sequence shown here is derived from an EMBL/GenBank/DDBJ whole genome shotgun (WGS) entry which is preliminary data.</text>
</comment>
<evidence type="ECO:0000256" key="1">
    <source>
        <dbReference type="ARBA" id="ARBA00001971"/>
    </source>
</evidence>
<dbReference type="InterPro" id="IPR010582">
    <property type="entry name" value="Catalase_immune_responsive"/>
</dbReference>
<evidence type="ECO:0000256" key="10">
    <source>
        <dbReference type="PIRNR" id="PIRNR038927"/>
    </source>
</evidence>
<evidence type="ECO:0000256" key="11">
    <source>
        <dbReference type="SAM" id="MobiDB-lite"/>
    </source>
</evidence>
<evidence type="ECO:0000256" key="3">
    <source>
        <dbReference type="ARBA" id="ARBA00012314"/>
    </source>
</evidence>
<feature type="region of interest" description="Disordered" evidence="11">
    <location>
        <begin position="1"/>
        <end position="108"/>
    </location>
</feature>
<keyword evidence="5 10" id="KW-0349">Heme</keyword>
<comment type="cofactor">
    <cofactor evidence="1 10">
        <name>heme</name>
        <dbReference type="ChEBI" id="CHEBI:30413"/>
    </cofactor>
</comment>
<evidence type="ECO:0000256" key="5">
    <source>
        <dbReference type="ARBA" id="ARBA00022617"/>
    </source>
</evidence>
<dbReference type="PANTHER" id="PTHR42821">
    <property type="entry name" value="CATALASE"/>
    <property type="match status" value="1"/>
</dbReference>
<dbReference type="Pfam" id="PF00199">
    <property type="entry name" value="Catalase"/>
    <property type="match status" value="1"/>
</dbReference>
<evidence type="ECO:0000313" key="14">
    <source>
        <dbReference type="Proteomes" id="UP001363010"/>
    </source>
</evidence>
<dbReference type="SUPFAM" id="SSF56634">
    <property type="entry name" value="Heme-dependent catalase-like"/>
    <property type="match status" value="1"/>
</dbReference>
<dbReference type="Proteomes" id="UP001363010">
    <property type="component" value="Unassembled WGS sequence"/>
</dbReference>
<feature type="compositionally biased region" description="Polar residues" evidence="11">
    <location>
        <begin position="41"/>
        <end position="60"/>
    </location>
</feature>
<feature type="compositionally biased region" description="Polar residues" evidence="11">
    <location>
        <begin position="88"/>
        <end position="99"/>
    </location>
</feature>
<keyword evidence="14" id="KW-1185">Reference proteome</keyword>
<name>A0ABU8VYA4_9BURK</name>
<dbReference type="Gene3D" id="2.40.180.10">
    <property type="entry name" value="Catalase core domain"/>
    <property type="match status" value="1"/>
</dbReference>
<evidence type="ECO:0000256" key="7">
    <source>
        <dbReference type="ARBA" id="ARBA00023002"/>
    </source>
</evidence>
<dbReference type="InterPro" id="IPR024712">
    <property type="entry name" value="Catalase_clade2"/>
</dbReference>
<dbReference type="RefSeq" id="WP_340363776.1">
    <property type="nucleotide sequence ID" value="NZ_JBBKZV010000005.1"/>
</dbReference>
<accession>A0ABU8VYA4</accession>
<evidence type="ECO:0000259" key="12">
    <source>
        <dbReference type="SMART" id="SM01060"/>
    </source>
</evidence>
<dbReference type="Pfam" id="PF18011">
    <property type="entry name" value="Catalase_C"/>
    <property type="match status" value="1"/>
</dbReference>
<evidence type="ECO:0000313" key="13">
    <source>
        <dbReference type="EMBL" id="MEJ8822743.1"/>
    </source>
</evidence>
<keyword evidence="7 10" id="KW-0560">Oxidoreductase</keyword>
<keyword evidence="4 10" id="KW-0575">Peroxidase</keyword>
<sequence>MAKKPTRSTAQLDAAHAAARNTDSAPADPAPPEAGKGDLPTQKSIDTQSLASAIPVNSNKPLEHGEANAPLTPEGLRAHPPSRLPGASTLSEENFSGKTGTVAPEGVNASIDTLDRVRVDSSGQRLTTNQGVPVADNQNSLKAGARGPVLLEDFILREKITHFDHERIPERIVHARGSGAHGFFECYEPLTQYTKAAPFEKAGKVTPVFVRFSTVAGERGSKDTARDVRGFAVKFYTDEGNWDLVGNNMPVFFIQDAMKFPDLVHAVKPEPHHQIPQAASAHDTFWDFVSLMPESTHMLMWLMSDRAIPRSYRTMQGFGVHTFRLVNDNGESFLVKFHWQPKLGTHSMVWEEAVKISGADPDFHRRDLWEAIEAGEYPEWELGLQIFTEEQAESFSFDILDATKLIPEELVPVQIVGRMVLNRNPDNFFAETEQVAFCAAHIVPGLDFTNDPLLAGRIHSYVDTQISRLGGPNFHELPINAPVAQVHNNQRDGMHRQAIHRGRVAYEPNSLAGGCPFQAGAGQGFASVARRLDAKESADKVRIKPEKFADHYTQARLFFESQTPVEQAHIGNAFRFELSKVTVPAIRERMVASLLNASTELGARLALDLGMELPAPLPKALENPTPPEVNRSPALSLMARPGDGGIRTRKVAVLVAPGVEGSSLGKVVSALVAAGAVPRLVGARLGTYVGVGGERFAADATLENSPGFLFDALVLPDGEEALQALDADAHTLEFLRAQYWHCKTILAFGASEALLAEAQIPMALPDGEADPGLILADAASADEAIADFVAALGRQRHFGRETDPPKI</sequence>
<comment type="function">
    <text evidence="2 10">Decomposes hydrogen peroxide into water and oxygen; serves to protect cells from the toxic effects of hydrogen peroxide.</text>
</comment>
<keyword evidence="8 10" id="KW-0408">Iron</keyword>
<dbReference type="PROSITE" id="PS00438">
    <property type="entry name" value="CATALASE_2"/>
    <property type="match status" value="1"/>
</dbReference>
<keyword evidence="6 10" id="KW-0479">Metal-binding</keyword>
<dbReference type="PIRSF" id="PIRSF038927">
    <property type="entry name" value="Catalase_clade2"/>
    <property type="match status" value="1"/>
</dbReference>
<dbReference type="InterPro" id="IPR011614">
    <property type="entry name" value="Catalase_core"/>
</dbReference>
<feature type="domain" description="Catalase core" evidence="12">
    <location>
        <begin position="127"/>
        <end position="515"/>
    </location>
</feature>
<gene>
    <name evidence="13" type="ORF">WKW80_11980</name>
</gene>
<dbReference type="Gene3D" id="1.20.1370.20">
    <property type="match status" value="1"/>
</dbReference>
<evidence type="ECO:0000256" key="8">
    <source>
        <dbReference type="ARBA" id="ARBA00023004"/>
    </source>
</evidence>
<dbReference type="PROSITE" id="PS51402">
    <property type="entry name" value="CATALASE_3"/>
    <property type="match status" value="1"/>
</dbReference>
<dbReference type="Gene3D" id="3.40.50.880">
    <property type="match status" value="1"/>
</dbReference>
<dbReference type="SMART" id="SM01060">
    <property type="entry name" value="Catalase"/>
    <property type="match status" value="1"/>
</dbReference>
<dbReference type="InterPro" id="IPR041399">
    <property type="entry name" value="Catalase_large_C"/>
</dbReference>
<organism evidence="13 14">
    <name type="scientific">Variovorax humicola</name>
    <dbReference type="NCBI Taxonomy" id="1769758"/>
    <lineage>
        <taxon>Bacteria</taxon>
        <taxon>Pseudomonadati</taxon>
        <taxon>Pseudomonadota</taxon>
        <taxon>Betaproteobacteria</taxon>
        <taxon>Burkholderiales</taxon>
        <taxon>Comamonadaceae</taxon>
        <taxon>Variovorax</taxon>
    </lineage>
</organism>
<dbReference type="InterPro" id="IPR020835">
    <property type="entry name" value="Catalase_sf"/>
</dbReference>
<dbReference type="PANTHER" id="PTHR42821:SF1">
    <property type="entry name" value="CATALASE-B"/>
    <property type="match status" value="1"/>
</dbReference>
<evidence type="ECO:0000256" key="4">
    <source>
        <dbReference type="ARBA" id="ARBA00022559"/>
    </source>
</evidence>
<protein>
    <recommendedName>
        <fullName evidence="3 10">Catalase</fullName>
        <ecNumber evidence="3 10">1.11.1.6</ecNumber>
    </recommendedName>
</protein>
<dbReference type="Pfam" id="PF06628">
    <property type="entry name" value="Catalase-rel"/>
    <property type="match status" value="1"/>
</dbReference>
<evidence type="ECO:0000256" key="9">
    <source>
        <dbReference type="ARBA" id="ARBA00023324"/>
    </source>
</evidence>
<dbReference type="CDD" id="cd03132">
    <property type="entry name" value="GATase1_catalase"/>
    <property type="match status" value="1"/>
</dbReference>
<dbReference type="EMBL" id="JBBKZV010000005">
    <property type="protein sequence ID" value="MEJ8822743.1"/>
    <property type="molecule type" value="Genomic_DNA"/>
</dbReference>
<dbReference type="InterPro" id="IPR018028">
    <property type="entry name" value="Catalase"/>
</dbReference>
<dbReference type="InterPro" id="IPR043156">
    <property type="entry name" value="Catalase_clade2_helical"/>
</dbReference>
<proteinExistence type="inferred from homology"/>
<reference evidence="13 14" key="1">
    <citation type="submission" date="2024-03" db="EMBL/GenBank/DDBJ databases">
        <title>Novel species of the genus Variovorax.</title>
        <authorList>
            <person name="Liu Q."/>
            <person name="Xin Y.-H."/>
        </authorList>
    </citation>
    <scope>NUCLEOTIDE SEQUENCE [LARGE SCALE GENOMIC DNA]</scope>
    <source>
        <strain evidence="13 14">KACC 18501</strain>
    </source>
</reference>
<evidence type="ECO:0000256" key="2">
    <source>
        <dbReference type="ARBA" id="ARBA00002974"/>
    </source>
</evidence>
<comment type="catalytic activity">
    <reaction evidence="10">
        <text>2 H2O2 = O2 + 2 H2O</text>
        <dbReference type="Rhea" id="RHEA:20309"/>
        <dbReference type="ChEBI" id="CHEBI:15377"/>
        <dbReference type="ChEBI" id="CHEBI:15379"/>
        <dbReference type="ChEBI" id="CHEBI:16240"/>
        <dbReference type="EC" id="1.11.1.6"/>
    </reaction>
</comment>
<comment type="similarity">
    <text evidence="10">Belongs to the catalase family.</text>
</comment>